<dbReference type="InterPro" id="IPR029052">
    <property type="entry name" value="Metallo-depent_PP-like"/>
</dbReference>
<dbReference type="InterPro" id="IPR004843">
    <property type="entry name" value="Calcineurin-like_PHP"/>
</dbReference>
<evidence type="ECO:0000313" key="2">
    <source>
        <dbReference type="EMBL" id="APP87865.1"/>
    </source>
</evidence>
<dbReference type="Pfam" id="PF00149">
    <property type="entry name" value="Metallophos"/>
    <property type="match status" value="1"/>
</dbReference>
<dbReference type="PANTHER" id="PTHR35769">
    <property type="entry name" value="CALCINEURIN-LIKE METALLO-PHOSPHOESTERASE SUPERFAMILY PROTEIN"/>
    <property type="match status" value="1"/>
</dbReference>
<feature type="domain" description="Calcineurin-like phosphoesterase" evidence="1">
    <location>
        <begin position="4"/>
        <end position="204"/>
    </location>
</feature>
<sequence length="293" mass="32436">MIHLRIAIAGDLHGQWGTPDIKLLSLLNPDALLVVGDFSEGDTNISTQLTQLNIPVACILGNHDTGRDDSGCKIRRHLNILGDLHCGWSLRQWDTPISVVGARPGSTGGGFHLSNAIKSTYGNLSLDQSVELMSVAASEAPNDQPLIILSHCGPSGLGSSADDLCGRDWKLPALDWGDQDLELALNRIRKQRHISLVVFGHMHHQLKRGGGWRKTHILDRWGTSYLNAASVPRYCIDEYGQPLNHFAWAEFYNGRLWSLSHHWYDLNGQLQYKQPLLRPAPMATVSDFPLISC</sequence>
<accession>A0A1L5YAZ9</accession>
<reference evidence="2" key="1">
    <citation type="journal article" date="2017" name="Protist">
        <title>Diversity of the Photosynthetic Paulinella Species, with the Description of Paulinella micropora sp. nov. and the Chromatophore Genome Sequence for strain KR01.</title>
        <authorList>
            <person name="Lhee D."/>
            <person name="Yang E.C."/>
            <person name="Kim J.I."/>
            <person name="Nakayama T."/>
            <person name="Zuccarello G."/>
            <person name="Andersen R.A."/>
            <person name="Yoon H.S."/>
        </authorList>
    </citation>
    <scope>NUCLEOTIDE SEQUENCE</scope>
    <source>
        <strain evidence="3">FK01</strain>
        <strain evidence="2">KR01</strain>
    </source>
</reference>
<geneLocation type="plastid" evidence="2"/>
<dbReference type="GO" id="GO:0016787">
    <property type="term" value="F:hydrolase activity"/>
    <property type="evidence" value="ECO:0007669"/>
    <property type="project" value="InterPro"/>
</dbReference>
<evidence type="ECO:0000259" key="1">
    <source>
        <dbReference type="Pfam" id="PF00149"/>
    </source>
</evidence>
<dbReference type="SUPFAM" id="SSF56300">
    <property type="entry name" value="Metallo-dependent phosphatases"/>
    <property type="match status" value="1"/>
</dbReference>
<protein>
    <submittedName>
        <fullName evidence="2">Putative transcripton factor</fullName>
    </submittedName>
</protein>
<dbReference type="EMBL" id="KX897545">
    <property type="protein sequence ID" value="APP87865.1"/>
    <property type="molecule type" value="Genomic_DNA"/>
</dbReference>
<organism evidence="2">
    <name type="scientific">Paulinella micropora</name>
    <dbReference type="NCBI Taxonomy" id="1928728"/>
    <lineage>
        <taxon>Eukaryota</taxon>
        <taxon>Sar</taxon>
        <taxon>Rhizaria</taxon>
        <taxon>Cercozoa</taxon>
        <taxon>Imbricatea</taxon>
        <taxon>Silicofilosea</taxon>
        <taxon>Euglyphida</taxon>
        <taxon>Paulinellidae</taxon>
        <taxon>Paulinella</taxon>
    </lineage>
</organism>
<evidence type="ECO:0000313" key="3">
    <source>
        <dbReference type="EMBL" id="AQX44632.1"/>
    </source>
</evidence>
<dbReference type="PANTHER" id="PTHR35769:SF2">
    <property type="entry name" value="CALCINEURIN-LIKE METALLO-PHOSPHOESTERASE SUPERFAMILY PROTEIN"/>
    <property type="match status" value="1"/>
</dbReference>
<dbReference type="AlphaFoldDB" id="A0A1L5YAZ9"/>
<dbReference type="EMBL" id="KY124271">
    <property type="protein sequence ID" value="AQX44632.1"/>
    <property type="molecule type" value="Genomic_DNA"/>
</dbReference>
<dbReference type="Gene3D" id="3.60.21.10">
    <property type="match status" value="1"/>
</dbReference>
<proteinExistence type="predicted"/>
<dbReference type="NCBIfam" id="TIGR04168">
    <property type="entry name" value="TIGR04168 family protein"/>
    <property type="match status" value="1"/>
</dbReference>
<name>A0A1L5YAZ9_9EUKA</name>
<dbReference type="InterPro" id="IPR027629">
    <property type="entry name" value="DevT-like"/>
</dbReference>
<gene>
    <name evidence="2" type="ORF">PCKR_060</name>
    <name evidence="3" type="ORF">PFK_060</name>
</gene>
<keyword evidence="2" id="KW-0934">Plastid</keyword>